<keyword evidence="2" id="KW-1185">Reference proteome</keyword>
<evidence type="ECO:0000313" key="1">
    <source>
        <dbReference type="EMBL" id="MFB9073554.1"/>
    </source>
</evidence>
<dbReference type="Proteomes" id="UP001589575">
    <property type="component" value="Unassembled WGS sequence"/>
</dbReference>
<protein>
    <submittedName>
        <fullName evidence="1">Uncharacterized protein</fullName>
    </submittedName>
</protein>
<comment type="caution">
    <text evidence="1">The sequence shown here is derived from an EMBL/GenBank/DDBJ whole genome shotgun (WGS) entry which is preliminary data.</text>
</comment>
<reference evidence="1 2" key="1">
    <citation type="submission" date="2024-09" db="EMBL/GenBank/DDBJ databases">
        <authorList>
            <person name="Sun Q."/>
            <person name="Mori K."/>
        </authorList>
    </citation>
    <scope>NUCLEOTIDE SEQUENCE [LARGE SCALE GENOMIC DNA]</scope>
    <source>
        <strain evidence="1 2">CCM 7609</strain>
    </source>
</reference>
<dbReference type="EMBL" id="JBHMFI010000001">
    <property type="protein sequence ID" value="MFB9073554.1"/>
    <property type="molecule type" value="Genomic_DNA"/>
</dbReference>
<accession>A0ABV5G3R7</accession>
<organism evidence="1 2">
    <name type="scientific">Citricoccus parietis</name>
    <dbReference type="NCBI Taxonomy" id="592307"/>
    <lineage>
        <taxon>Bacteria</taxon>
        <taxon>Bacillati</taxon>
        <taxon>Actinomycetota</taxon>
        <taxon>Actinomycetes</taxon>
        <taxon>Micrococcales</taxon>
        <taxon>Micrococcaceae</taxon>
        <taxon>Citricoccus</taxon>
    </lineage>
</organism>
<sequence>MWTRPWLRYLRHRQRQPVRIRSRSWLSLPRSIRFLGGPLDIMRQANTPHNIRHT</sequence>
<proteinExistence type="predicted"/>
<gene>
    <name evidence="1" type="ORF">ACFFX0_21080</name>
</gene>
<name>A0ABV5G3R7_9MICC</name>
<evidence type="ECO:0000313" key="2">
    <source>
        <dbReference type="Proteomes" id="UP001589575"/>
    </source>
</evidence>